<dbReference type="GO" id="GO:0004674">
    <property type="term" value="F:protein serine/threonine kinase activity"/>
    <property type="evidence" value="ECO:0007669"/>
    <property type="project" value="UniProtKB-KW"/>
</dbReference>
<dbReference type="FunFam" id="3.30.200.20:FF:000039">
    <property type="entry name" value="receptor-like protein kinase FERONIA"/>
    <property type="match status" value="1"/>
</dbReference>
<dbReference type="SUPFAM" id="SSF50891">
    <property type="entry name" value="Cyclophilin-like"/>
    <property type="match status" value="1"/>
</dbReference>
<keyword evidence="10 22" id="KW-0547">Nucleotide-binding</keyword>
<dbReference type="AlphaFoldDB" id="A0A5J5BJP4"/>
<dbReference type="Gene3D" id="1.10.510.10">
    <property type="entry name" value="Transferase(Phosphotransferase) domain 1"/>
    <property type="match status" value="1"/>
</dbReference>
<dbReference type="SUPFAM" id="SSF56112">
    <property type="entry name" value="Protein kinase-like (PK-like)"/>
    <property type="match status" value="1"/>
</dbReference>
<evidence type="ECO:0000259" key="25">
    <source>
        <dbReference type="PROSITE" id="PS50011"/>
    </source>
</evidence>
<evidence type="ECO:0000256" key="2">
    <source>
        <dbReference type="ARBA" id="ARBA00002388"/>
    </source>
</evidence>
<evidence type="ECO:0000256" key="20">
    <source>
        <dbReference type="ARBA" id="ARBA00047899"/>
    </source>
</evidence>
<dbReference type="CDD" id="cd14066">
    <property type="entry name" value="STKc_IRAK"/>
    <property type="match status" value="1"/>
</dbReference>
<dbReference type="FunFam" id="2.40.100.10:FF:000074">
    <property type="entry name" value="Peptidyl-prolyl cis-trans isomerase"/>
    <property type="match status" value="1"/>
</dbReference>
<dbReference type="GO" id="GO:0005524">
    <property type="term" value="F:ATP binding"/>
    <property type="evidence" value="ECO:0007669"/>
    <property type="project" value="UniProtKB-UniRule"/>
</dbReference>
<dbReference type="Pfam" id="PF00160">
    <property type="entry name" value="Pro_isomerase"/>
    <property type="match status" value="1"/>
</dbReference>
<comment type="subcellular location">
    <subcellularLocation>
        <location evidence="3">Cell membrane</location>
        <topology evidence="3">Single-pass type I membrane protein</topology>
    </subcellularLocation>
</comment>
<dbReference type="Proteomes" id="UP000325577">
    <property type="component" value="Linkage Group LG11"/>
</dbReference>
<evidence type="ECO:0000256" key="5">
    <source>
        <dbReference type="ARBA" id="ARBA00022475"/>
    </source>
</evidence>
<feature type="domain" description="PPIase cyclophilin-type" evidence="26">
    <location>
        <begin position="941"/>
        <end position="1093"/>
    </location>
</feature>
<keyword evidence="13" id="KW-0809">Transit peptide</keyword>
<evidence type="ECO:0000259" key="26">
    <source>
        <dbReference type="PROSITE" id="PS50072"/>
    </source>
</evidence>
<evidence type="ECO:0000256" key="22">
    <source>
        <dbReference type="PROSITE-ProRule" id="PRU10141"/>
    </source>
</evidence>
<dbReference type="FunFam" id="2.60.120.430:FF:000007">
    <property type="entry name" value="FERONIA receptor-like kinase"/>
    <property type="match status" value="1"/>
</dbReference>
<keyword evidence="11" id="KW-0418">Kinase</keyword>
<evidence type="ECO:0000256" key="7">
    <source>
        <dbReference type="ARBA" id="ARBA00022679"/>
    </source>
</evidence>
<dbReference type="FunFam" id="2.60.120.430:FF:000003">
    <property type="entry name" value="FERONIA receptor-like kinase"/>
    <property type="match status" value="1"/>
</dbReference>
<dbReference type="InterPro" id="IPR008271">
    <property type="entry name" value="Ser/Thr_kinase_AS"/>
</dbReference>
<dbReference type="InterPro" id="IPR029000">
    <property type="entry name" value="Cyclophilin-like_dom_sf"/>
</dbReference>
<evidence type="ECO:0000256" key="18">
    <source>
        <dbReference type="ARBA" id="ARBA00023186"/>
    </source>
</evidence>
<dbReference type="InterPro" id="IPR002130">
    <property type="entry name" value="Cyclophilin-type_PPIase_dom"/>
</dbReference>
<dbReference type="OrthoDB" id="1903759at2759"/>
<evidence type="ECO:0000256" key="3">
    <source>
        <dbReference type="ARBA" id="ARBA00004251"/>
    </source>
</evidence>
<keyword evidence="8 23" id="KW-0812">Transmembrane</keyword>
<keyword evidence="7" id="KW-0808">Transferase</keyword>
<dbReference type="SMART" id="SM00220">
    <property type="entry name" value="S_TKc"/>
    <property type="match status" value="1"/>
</dbReference>
<feature type="domain" description="Protein kinase" evidence="25">
    <location>
        <begin position="523"/>
        <end position="795"/>
    </location>
</feature>
<organism evidence="27 28">
    <name type="scientific">Nyssa sinensis</name>
    <dbReference type="NCBI Taxonomy" id="561372"/>
    <lineage>
        <taxon>Eukaryota</taxon>
        <taxon>Viridiplantae</taxon>
        <taxon>Streptophyta</taxon>
        <taxon>Embryophyta</taxon>
        <taxon>Tracheophyta</taxon>
        <taxon>Spermatophyta</taxon>
        <taxon>Magnoliopsida</taxon>
        <taxon>eudicotyledons</taxon>
        <taxon>Gunneridae</taxon>
        <taxon>Pentapetalae</taxon>
        <taxon>asterids</taxon>
        <taxon>Cornales</taxon>
        <taxon>Nyssaceae</taxon>
        <taxon>Nyssa</taxon>
    </lineage>
</organism>
<keyword evidence="15" id="KW-0413">Isomerase</keyword>
<evidence type="ECO:0000256" key="10">
    <source>
        <dbReference type="ARBA" id="ARBA00022741"/>
    </source>
</evidence>
<proteinExistence type="inferred from homology"/>
<dbReference type="Gene3D" id="2.60.120.430">
    <property type="entry name" value="Galactose-binding lectin"/>
    <property type="match status" value="2"/>
</dbReference>
<sequence>MHTNSHILISLIYLTIVFNVLHASSSDPKPVVLSCGSASGGIDADGRKWESDSKYLMSSDKSVTTTAQSQDPSISSAIPYMTARIFTSETTYKFAVNSSARYWLRLHFYPSSYNNFNITNSYFSVVAGGITLLNNFSASLTAEALTQAYIVREFSLAPLKSDFLNVTFKPSDKYNDSFAFVNGIEVIPMTDLFGSASMVGFSDQSIDASSANLQTMFRLNVGGKYIPSTNDSSGLTRSWYDDSPYLYGAQFGVTSDAGNNVTVDYKGTPAYIAPVDVYKTSRSMGPDPNVTRNYNLTWIFQVDANFTYLARLHFCDYQLTKVNQRVFEIYINNQTAAPEADVIGWAGSQAVPVFKDYAISVIDGPGDEELWVALHPSVSVKPEFYDAILNGLEIFKLSDTNSNLAGPNPTISNLMKKQQNETARSFDSKKTYVSALVGGAAGGAAAFGLAAAIFIVAQKRRKIIPGSDSTTSSWLPLYGISHTSGTKSTISGKSHGSTTISSDAASNCRYFSLAEIKRATKNFDESNVIGVGGFGKVYKGVIDGETKVAIKRSNPSSEQGVNEFQTEIEMLSQLRHRHLVSLIGFCEENNEMVLVYDYMGHGTLREHLYKGNKITLSWKQRLDICIGAARGLHYLHTGAKYTIIHRDVKTTNILLDEKWVAKVSDFGLSKSGPNMNQCHVSTVVKGSFGYLDPEYFRRQQLTEKSDVYSYGVVLFEVLCGRPALNPSLPKEQVSLADWALHCQRKGVLEDIIDPQLKGKINPEGLKKFAETAEKCLADHGTDRPSMGDVLWNLELALQLQENTNGPKPTSGSMDYDNDNENFQEIDHDSFMAMHRSTLSLGSDNGATDESEDNTTDIFSQIVNPKGRDSIQALCIAVLALLAESHSLWRESNLKLCYNKAKRRRGLVESVYWSHRSRTQTEDGLSSLEVDNDFVDPKKSDIPRYAILNTSKGLITVELYKEGAPEVVDEFIDLCQKGHFKGMLFHRVIKNFVIQGGDSKRAGATEDWTLRGKHNSHLESLKHEAFMLGTSKAKHDKEGFELFITTAPIPDLNEKLIVFGRVIKGEDVVQEIEEVDTDEHYRPKSPIRIISISLKQKF</sequence>
<dbReference type="GO" id="GO:0005886">
    <property type="term" value="C:plasma membrane"/>
    <property type="evidence" value="ECO:0007669"/>
    <property type="project" value="UniProtKB-SubCell"/>
</dbReference>
<dbReference type="PROSITE" id="PS00108">
    <property type="entry name" value="PROTEIN_KINASE_ST"/>
    <property type="match status" value="1"/>
</dbReference>
<dbReference type="PANTHER" id="PTHR34590">
    <property type="entry name" value="OS03G0124300 PROTEIN-RELATED"/>
    <property type="match status" value="1"/>
</dbReference>
<dbReference type="PROSITE" id="PS00107">
    <property type="entry name" value="PROTEIN_KINASE_ATP"/>
    <property type="match status" value="1"/>
</dbReference>
<protein>
    <submittedName>
        <fullName evidence="27">Uncharacterized protein</fullName>
    </submittedName>
</protein>
<comment type="catalytic activity">
    <reaction evidence="20">
        <text>L-threonyl-[protein] + ATP = O-phospho-L-threonyl-[protein] + ADP + H(+)</text>
        <dbReference type="Rhea" id="RHEA:46608"/>
        <dbReference type="Rhea" id="RHEA-COMP:11060"/>
        <dbReference type="Rhea" id="RHEA-COMP:11605"/>
        <dbReference type="ChEBI" id="CHEBI:15378"/>
        <dbReference type="ChEBI" id="CHEBI:30013"/>
        <dbReference type="ChEBI" id="CHEBI:30616"/>
        <dbReference type="ChEBI" id="CHEBI:61977"/>
        <dbReference type="ChEBI" id="CHEBI:456216"/>
        <dbReference type="EC" id="2.7.11.1"/>
    </reaction>
</comment>
<dbReference type="Gene3D" id="2.40.100.10">
    <property type="entry name" value="Cyclophilin-like"/>
    <property type="match status" value="1"/>
</dbReference>
<keyword evidence="19" id="KW-0278">Fertilization</keyword>
<keyword evidence="16 23" id="KW-0472">Membrane</keyword>
<evidence type="ECO:0000256" key="1">
    <source>
        <dbReference type="ARBA" id="ARBA00000971"/>
    </source>
</evidence>
<evidence type="ECO:0000256" key="11">
    <source>
        <dbReference type="ARBA" id="ARBA00022777"/>
    </source>
</evidence>
<dbReference type="GO" id="GO:0003755">
    <property type="term" value="F:peptidyl-prolyl cis-trans isomerase activity"/>
    <property type="evidence" value="ECO:0007669"/>
    <property type="project" value="UniProtKB-KW"/>
</dbReference>
<dbReference type="PANTHER" id="PTHR34590:SF5">
    <property type="entry name" value="OS04G0586500 PROTEIN"/>
    <property type="match status" value="1"/>
</dbReference>
<reference evidence="27 28" key="1">
    <citation type="submission" date="2019-09" db="EMBL/GenBank/DDBJ databases">
        <title>A chromosome-level genome assembly of the Chinese tupelo Nyssa sinensis.</title>
        <authorList>
            <person name="Yang X."/>
            <person name="Kang M."/>
            <person name="Yang Y."/>
            <person name="Xiong H."/>
            <person name="Wang M."/>
            <person name="Zhang Z."/>
            <person name="Wang Z."/>
            <person name="Wu H."/>
            <person name="Ma T."/>
            <person name="Liu J."/>
            <person name="Xi Z."/>
        </authorList>
    </citation>
    <scope>NUCLEOTIDE SEQUENCE [LARGE SCALE GENOMIC DNA]</scope>
    <source>
        <strain evidence="27">J267</strain>
        <tissue evidence="27">Leaf</tissue>
    </source>
</reference>
<evidence type="ECO:0000256" key="24">
    <source>
        <dbReference type="SAM" id="SignalP"/>
    </source>
</evidence>
<evidence type="ECO:0000313" key="28">
    <source>
        <dbReference type="Proteomes" id="UP000325577"/>
    </source>
</evidence>
<evidence type="ECO:0000256" key="9">
    <source>
        <dbReference type="ARBA" id="ARBA00022729"/>
    </source>
</evidence>
<keyword evidence="17" id="KW-0325">Glycoprotein</keyword>
<evidence type="ECO:0000256" key="4">
    <source>
        <dbReference type="ARBA" id="ARBA00007365"/>
    </source>
</evidence>
<evidence type="ECO:0000256" key="17">
    <source>
        <dbReference type="ARBA" id="ARBA00023180"/>
    </source>
</evidence>
<dbReference type="PROSITE" id="PS50011">
    <property type="entry name" value="PROTEIN_KINASE_DOM"/>
    <property type="match status" value="1"/>
</dbReference>
<dbReference type="InterPro" id="IPR011009">
    <property type="entry name" value="Kinase-like_dom_sf"/>
</dbReference>
<evidence type="ECO:0000256" key="14">
    <source>
        <dbReference type="ARBA" id="ARBA00022989"/>
    </source>
</evidence>
<dbReference type="InterPro" id="IPR024788">
    <property type="entry name" value="Malectin-like_Carb-bd_dom"/>
</dbReference>
<keyword evidence="28" id="KW-1185">Reference proteome</keyword>
<dbReference type="PROSITE" id="PS50072">
    <property type="entry name" value="CSA_PPIASE_2"/>
    <property type="match status" value="1"/>
</dbReference>
<dbReference type="Pfam" id="PF07714">
    <property type="entry name" value="PK_Tyr_Ser-Thr"/>
    <property type="match status" value="1"/>
</dbReference>
<accession>A0A5J5BJP4</accession>
<keyword evidence="12 22" id="KW-0067">ATP-binding</keyword>
<dbReference type="InterPro" id="IPR017441">
    <property type="entry name" value="Protein_kinase_ATP_BS"/>
</dbReference>
<comment type="catalytic activity">
    <reaction evidence="1">
        <text>[protein]-peptidylproline (omega=180) = [protein]-peptidylproline (omega=0)</text>
        <dbReference type="Rhea" id="RHEA:16237"/>
        <dbReference type="Rhea" id="RHEA-COMP:10747"/>
        <dbReference type="Rhea" id="RHEA-COMP:10748"/>
        <dbReference type="ChEBI" id="CHEBI:83833"/>
        <dbReference type="ChEBI" id="CHEBI:83834"/>
        <dbReference type="EC" id="5.2.1.8"/>
    </reaction>
</comment>
<dbReference type="PRINTS" id="PR00153">
    <property type="entry name" value="CSAPPISMRASE"/>
</dbReference>
<keyword evidence="14 23" id="KW-1133">Transmembrane helix</keyword>
<evidence type="ECO:0000256" key="13">
    <source>
        <dbReference type="ARBA" id="ARBA00022946"/>
    </source>
</evidence>
<evidence type="ECO:0000256" key="21">
    <source>
        <dbReference type="ARBA" id="ARBA00048679"/>
    </source>
</evidence>
<keyword evidence="5" id="KW-1003">Cell membrane</keyword>
<feature type="signal peptide" evidence="24">
    <location>
        <begin position="1"/>
        <end position="23"/>
    </location>
</feature>
<dbReference type="FunFam" id="1.10.510.10:FF:000058">
    <property type="entry name" value="Receptor-like protein kinase FERONIA"/>
    <property type="match status" value="1"/>
</dbReference>
<dbReference type="CDD" id="cd00317">
    <property type="entry name" value="cyclophilin"/>
    <property type="match status" value="1"/>
</dbReference>
<keyword evidence="18" id="KW-0143">Chaperone</keyword>
<dbReference type="InterPro" id="IPR001245">
    <property type="entry name" value="Ser-Thr/Tyr_kinase_cat_dom"/>
</dbReference>
<comment type="function">
    <text evidence="2">PPIases accelerate the folding of proteins. It catalyzes the cis-trans isomerization of proline imidic peptide bonds in oligopeptides.</text>
</comment>
<gene>
    <name evidence="27" type="ORF">F0562_021486</name>
</gene>
<dbReference type="InterPro" id="IPR000719">
    <property type="entry name" value="Prot_kinase_dom"/>
</dbReference>
<evidence type="ECO:0000313" key="27">
    <source>
        <dbReference type="EMBL" id="KAA8543019.1"/>
    </source>
</evidence>
<keyword evidence="15" id="KW-0697">Rotamase</keyword>
<comment type="catalytic activity">
    <reaction evidence="21">
        <text>L-seryl-[protein] + ATP = O-phospho-L-seryl-[protein] + ADP + H(+)</text>
        <dbReference type="Rhea" id="RHEA:17989"/>
        <dbReference type="Rhea" id="RHEA-COMP:9863"/>
        <dbReference type="Rhea" id="RHEA-COMP:11604"/>
        <dbReference type="ChEBI" id="CHEBI:15378"/>
        <dbReference type="ChEBI" id="CHEBI:29999"/>
        <dbReference type="ChEBI" id="CHEBI:30616"/>
        <dbReference type="ChEBI" id="CHEBI:83421"/>
        <dbReference type="ChEBI" id="CHEBI:456216"/>
        <dbReference type="EC" id="2.7.11.1"/>
    </reaction>
</comment>
<evidence type="ECO:0000256" key="6">
    <source>
        <dbReference type="ARBA" id="ARBA00022527"/>
    </source>
</evidence>
<feature type="binding site" evidence="22">
    <location>
        <position position="551"/>
    </location>
    <ligand>
        <name>ATP</name>
        <dbReference type="ChEBI" id="CHEBI:30616"/>
    </ligand>
</feature>
<dbReference type="InterPro" id="IPR045272">
    <property type="entry name" value="ANXUR1/2-like"/>
</dbReference>
<evidence type="ECO:0000256" key="23">
    <source>
        <dbReference type="SAM" id="Phobius"/>
    </source>
</evidence>
<evidence type="ECO:0000256" key="15">
    <source>
        <dbReference type="ARBA" id="ARBA00023110"/>
    </source>
</evidence>
<evidence type="ECO:0000256" key="19">
    <source>
        <dbReference type="ARBA" id="ARBA00023279"/>
    </source>
</evidence>
<name>A0A5J5BJP4_9ASTE</name>
<keyword evidence="6" id="KW-0723">Serine/threonine-protein kinase</keyword>
<evidence type="ECO:0000256" key="8">
    <source>
        <dbReference type="ARBA" id="ARBA00022692"/>
    </source>
</evidence>
<evidence type="ECO:0000256" key="16">
    <source>
        <dbReference type="ARBA" id="ARBA00023136"/>
    </source>
</evidence>
<feature type="transmembrane region" description="Helical" evidence="23">
    <location>
        <begin position="432"/>
        <end position="457"/>
    </location>
</feature>
<evidence type="ECO:0000256" key="12">
    <source>
        <dbReference type="ARBA" id="ARBA00022840"/>
    </source>
</evidence>
<dbReference type="GO" id="GO:0004714">
    <property type="term" value="F:transmembrane receptor protein tyrosine kinase activity"/>
    <property type="evidence" value="ECO:0007669"/>
    <property type="project" value="InterPro"/>
</dbReference>
<feature type="chain" id="PRO_5023905798" evidence="24">
    <location>
        <begin position="24"/>
        <end position="1097"/>
    </location>
</feature>
<comment type="similarity">
    <text evidence="4">Belongs to the cyclophilin-type PPIase family.</text>
</comment>
<dbReference type="Pfam" id="PF12819">
    <property type="entry name" value="Malectin_like"/>
    <property type="match status" value="1"/>
</dbReference>
<keyword evidence="9 24" id="KW-0732">Signal</keyword>
<dbReference type="Gene3D" id="3.30.200.20">
    <property type="entry name" value="Phosphorylase Kinase, domain 1"/>
    <property type="match status" value="1"/>
</dbReference>
<dbReference type="EMBL" id="CM018034">
    <property type="protein sequence ID" value="KAA8543019.1"/>
    <property type="molecule type" value="Genomic_DNA"/>
</dbReference>